<keyword evidence="3" id="KW-1185">Reference proteome</keyword>
<dbReference type="AlphaFoldDB" id="A0A1Y0IL35"/>
<dbReference type="RefSeq" id="WP_087455472.1">
    <property type="nucleotide sequence ID" value="NZ_CP021434.1"/>
</dbReference>
<protein>
    <submittedName>
        <fullName evidence="2">Uncharacterized protein</fullName>
    </submittedName>
</protein>
<dbReference type="EMBL" id="CP021434">
    <property type="protein sequence ID" value="ARU60084.1"/>
    <property type="molecule type" value="Genomic_DNA"/>
</dbReference>
<accession>A0A1Y0IL35</accession>
<dbReference type="OrthoDB" id="900053at2"/>
<keyword evidence="1" id="KW-0732">Signal</keyword>
<evidence type="ECO:0000313" key="2">
    <source>
        <dbReference type="EMBL" id="ARU60084.1"/>
    </source>
</evidence>
<gene>
    <name evidence="2" type="ORF">CBW65_02700</name>
</gene>
<feature type="signal peptide" evidence="1">
    <location>
        <begin position="1"/>
        <end position="24"/>
    </location>
</feature>
<feature type="chain" id="PRO_5038752202" evidence="1">
    <location>
        <begin position="25"/>
        <end position="310"/>
    </location>
</feature>
<dbReference type="Proteomes" id="UP000195437">
    <property type="component" value="Chromosome"/>
</dbReference>
<dbReference type="KEGG" id="tum:CBW65_02700"/>
<proteinExistence type="predicted"/>
<organism evidence="2 3">
    <name type="scientific">Tumebacillus avium</name>
    <dbReference type="NCBI Taxonomy" id="1903704"/>
    <lineage>
        <taxon>Bacteria</taxon>
        <taxon>Bacillati</taxon>
        <taxon>Bacillota</taxon>
        <taxon>Bacilli</taxon>
        <taxon>Bacillales</taxon>
        <taxon>Alicyclobacillaceae</taxon>
        <taxon>Tumebacillus</taxon>
    </lineage>
</organism>
<evidence type="ECO:0000256" key="1">
    <source>
        <dbReference type="SAM" id="SignalP"/>
    </source>
</evidence>
<reference evidence="3" key="1">
    <citation type="submission" date="2017-05" db="EMBL/GenBank/DDBJ databases">
        <authorList>
            <person name="Sung H."/>
        </authorList>
    </citation>
    <scope>NUCLEOTIDE SEQUENCE [LARGE SCALE GENOMIC DNA]</scope>
    <source>
        <strain evidence="3">AR23208</strain>
    </source>
</reference>
<evidence type="ECO:0000313" key="3">
    <source>
        <dbReference type="Proteomes" id="UP000195437"/>
    </source>
</evidence>
<sequence>MKLYIKLLATAALLMVAATQPVQASALDETATPAPLETSITITNHFDGSDYVNVAADAGSVVKIYDAETGGTLLAAGSVYWRGATLELPQGFGDLSNVYVTLTQPDKTESARVARAVTTIPPGPVAADTTAAHYLGDVVEVTVSHVPAYAFVQIDHPFNHANELAIGRNNSSVEGTVTVYLPVNKVDGLSHLDVQYLVLGGTGAASSPYVSLAIPTGINSLSPITLNVNDKITAGDPVATHFALQEAGIEFAYHEYATAYQTGLSNARTASGALLNHAQIQSIVDAVNQQATLYGSYSLPEGDPGDPIGG</sequence>
<name>A0A1Y0IL35_9BACL</name>